<accession>A0A5P2HAY5</accession>
<proteinExistence type="predicted"/>
<name>A0A5P2HAY5_9BURK</name>
<dbReference type="Proteomes" id="UP000322822">
    <property type="component" value="Chromosome 2"/>
</dbReference>
<protein>
    <recommendedName>
        <fullName evidence="4">SGNH hydrolase-type esterase domain-containing protein</fullName>
    </recommendedName>
</protein>
<sequence>MPSLRVFTPTEWARAFPDPSIDFFHKFLMQGDSWFSIGALPPAALTTNMPSNMSFTSSACAVNFAQPGAELAQLVNVAPTSKWVFNPAFEAALHGRLCERWDALLLSAGGNDLIAALNTPPQDESGQPVPLAMRLLRLASEWGPQSDPSRFVSDEGWSTFEAHLDAVFDVLVGWRDASDSKSRFVPIVIHSYCRAQPRLAGTGGVPGHWLAGPWLARALQTYDIPDADGTWHALSAHLIDRLFTLLTKICGRFPHVFLADMRGALRDASADATGVDGDWVNEIHPTDGGYQVLARVYCAVVEQALLTVQAPPLVLPASPRMAARRPRRVPATSPSPVTRGAST</sequence>
<dbReference type="InterPro" id="IPR036514">
    <property type="entry name" value="SGNH_hydro_sf"/>
</dbReference>
<evidence type="ECO:0000313" key="3">
    <source>
        <dbReference type="Proteomes" id="UP000322822"/>
    </source>
</evidence>
<dbReference type="SUPFAM" id="SSF52266">
    <property type="entry name" value="SGNH hydrolase"/>
    <property type="match status" value="1"/>
</dbReference>
<evidence type="ECO:0000313" key="2">
    <source>
        <dbReference type="EMBL" id="QET05242.1"/>
    </source>
</evidence>
<dbReference type="RefSeq" id="WP_150375299.1">
    <property type="nucleotide sequence ID" value="NZ_CP044067.1"/>
</dbReference>
<evidence type="ECO:0008006" key="4">
    <source>
        <dbReference type="Google" id="ProtNLM"/>
    </source>
</evidence>
<feature type="region of interest" description="Disordered" evidence="1">
    <location>
        <begin position="319"/>
        <end position="343"/>
    </location>
</feature>
<dbReference type="Gene3D" id="3.40.50.1110">
    <property type="entry name" value="SGNH hydrolase"/>
    <property type="match status" value="1"/>
</dbReference>
<dbReference type="AlphaFoldDB" id="A0A5P2HAY5"/>
<reference evidence="2 3" key="1">
    <citation type="submission" date="2019-09" db="EMBL/GenBank/DDBJ databases">
        <title>FDA dAtabase for Regulatory Grade micrObial Sequences (FDA-ARGOS): Supporting development and validation of Infectious Disease Dx tests.</title>
        <authorList>
            <person name="Sciortino C."/>
            <person name="Tallon L."/>
            <person name="Sadzewicz L."/>
            <person name="Vavikolanu K."/>
            <person name="Mehta A."/>
            <person name="Aluvathingal J."/>
            <person name="Nadendla S."/>
            <person name="Nandy P."/>
            <person name="Geyer C."/>
            <person name="Yan Y."/>
            <person name="Sichtig H."/>
        </authorList>
    </citation>
    <scope>NUCLEOTIDE SEQUENCE [LARGE SCALE GENOMIC DNA]</scope>
    <source>
        <strain evidence="2 3">FDAARGOS_664</strain>
    </source>
</reference>
<dbReference type="GO" id="GO:0016788">
    <property type="term" value="F:hydrolase activity, acting on ester bonds"/>
    <property type="evidence" value="ECO:0007669"/>
    <property type="project" value="UniProtKB-ARBA"/>
</dbReference>
<organism evidence="2 3">
    <name type="scientific">Cupriavidus pauculus</name>
    <dbReference type="NCBI Taxonomy" id="82633"/>
    <lineage>
        <taxon>Bacteria</taxon>
        <taxon>Pseudomonadati</taxon>
        <taxon>Pseudomonadota</taxon>
        <taxon>Betaproteobacteria</taxon>
        <taxon>Burkholderiales</taxon>
        <taxon>Burkholderiaceae</taxon>
        <taxon>Cupriavidus</taxon>
    </lineage>
</organism>
<evidence type="ECO:0000256" key="1">
    <source>
        <dbReference type="SAM" id="MobiDB-lite"/>
    </source>
</evidence>
<dbReference type="EMBL" id="CP044067">
    <property type="protein sequence ID" value="QET05242.1"/>
    <property type="molecule type" value="Genomic_DNA"/>
</dbReference>
<gene>
    <name evidence="2" type="ORF">FOB72_24755</name>
</gene>
<dbReference type="OrthoDB" id="6194308at2"/>